<evidence type="ECO:0000313" key="4">
    <source>
        <dbReference type="EMBL" id="CAD8070317.1"/>
    </source>
</evidence>
<reference evidence="4" key="1">
    <citation type="submission" date="2021-01" db="EMBL/GenBank/DDBJ databases">
        <authorList>
            <consortium name="Genoscope - CEA"/>
            <person name="William W."/>
        </authorList>
    </citation>
    <scope>NUCLEOTIDE SEQUENCE</scope>
</reference>
<name>A0A8S1LRQ6_PARPR</name>
<comment type="caution">
    <text evidence="4">The sequence shown here is derived from an EMBL/GenBank/DDBJ whole genome shotgun (WGS) entry which is preliminary data.</text>
</comment>
<dbReference type="GO" id="GO:0005739">
    <property type="term" value="C:mitochondrion"/>
    <property type="evidence" value="ECO:0007669"/>
    <property type="project" value="TreeGrafter"/>
</dbReference>
<dbReference type="GO" id="GO:0016491">
    <property type="term" value="F:oxidoreductase activity"/>
    <property type="evidence" value="ECO:0007669"/>
    <property type="project" value="UniProtKB-KW"/>
</dbReference>
<feature type="domain" description="Alcohol dehydrogenase-like N-terminal" evidence="3">
    <location>
        <begin position="26"/>
        <end position="101"/>
    </location>
</feature>
<dbReference type="GO" id="GO:0006631">
    <property type="term" value="P:fatty acid metabolic process"/>
    <property type="evidence" value="ECO:0007669"/>
    <property type="project" value="TreeGrafter"/>
</dbReference>
<dbReference type="InterPro" id="IPR013154">
    <property type="entry name" value="ADH-like_N"/>
</dbReference>
<evidence type="ECO:0000256" key="1">
    <source>
        <dbReference type="ARBA" id="ARBA00022857"/>
    </source>
</evidence>
<dbReference type="InterPro" id="IPR051034">
    <property type="entry name" value="Mito_Enoyl-ACP_Reductase"/>
</dbReference>
<accession>A0A8S1LRQ6</accession>
<keyword evidence="2" id="KW-0560">Oxidoreductase</keyword>
<keyword evidence="1" id="KW-0521">NADP</keyword>
<protein>
    <recommendedName>
        <fullName evidence="3">Alcohol dehydrogenase-like N-terminal domain-containing protein</fullName>
    </recommendedName>
</protein>
<dbReference type="PANTHER" id="PTHR43981">
    <property type="entry name" value="ENOYL-[ACYL-CARRIER-PROTEIN] REDUCTASE, MITOCHONDRIAL"/>
    <property type="match status" value="1"/>
</dbReference>
<organism evidence="4 5">
    <name type="scientific">Paramecium primaurelia</name>
    <dbReference type="NCBI Taxonomy" id="5886"/>
    <lineage>
        <taxon>Eukaryota</taxon>
        <taxon>Sar</taxon>
        <taxon>Alveolata</taxon>
        <taxon>Ciliophora</taxon>
        <taxon>Intramacronucleata</taxon>
        <taxon>Oligohymenophorea</taxon>
        <taxon>Peniculida</taxon>
        <taxon>Parameciidae</taxon>
        <taxon>Paramecium</taxon>
    </lineage>
</organism>
<dbReference type="OMA" id="WMHNYYT"/>
<proteinExistence type="predicted"/>
<evidence type="ECO:0000313" key="5">
    <source>
        <dbReference type="Proteomes" id="UP000688137"/>
    </source>
</evidence>
<dbReference type="CDD" id="cd05282">
    <property type="entry name" value="ETR_like"/>
    <property type="match status" value="1"/>
</dbReference>
<sequence>MKAFVISKYGTKPLWQQVLKPSLLSHQVLIKVRYAPVNPADMYYSLGIYGIKKALPTQLGMEGVGEVVEGKHKGKLVAFLPARSVGSWAEYVAANESDIFEVGNEIQGSMAIINPFTVLGFQERAKQFKSILFSSARSSTAIQGIKLFKELGKDVWAIAKENKDYVNTLVDDENLLQNIQKNIKDKTVFFDSTSGDKAGTILTSLPANSVLVNYGSSTATFIGKVNPNQLIFQGKSIEGFWMHNYYTSLTRQQKEVAFNYINSKLDTIFKSDVYQIVKPQDISGEELYKLQSQTRGQGKIILEFK</sequence>
<dbReference type="AlphaFoldDB" id="A0A8S1LRQ6"/>
<evidence type="ECO:0000259" key="3">
    <source>
        <dbReference type="Pfam" id="PF08240"/>
    </source>
</evidence>
<dbReference type="PANTHER" id="PTHR43981:SF2">
    <property type="entry name" value="ENOYL-[ACYL-CARRIER-PROTEIN] REDUCTASE, MITOCHONDRIAL"/>
    <property type="match status" value="1"/>
</dbReference>
<dbReference type="Proteomes" id="UP000688137">
    <property type="component" value="Unassembled WGS sequence"/>
</dbReference>
<keyword evidence="5" id="KW-1185">Reference proteome</keyword>
<evidence type="ECO:0000256" key="2">
    <source>
        <dbReference type="ARBA" id="ARBA00023002"/>
    </source>
</evidence>
<dbReference type="EMBL" id="CAJJDM010000045">
    <property type="protein sequence ID" value="CAD8070317.1"/>
    <property type="molecule type" value="Genomic_DNA"/>
</dbReference>
<gene>
    <name evidence="4" type="ORF">PPRIM_AZ9-3.1.T0450167</name>
</gene>
<dbReference type="Pfam" id="PF08240">
    <property type="entry name" value="ADH_N"/>
    <property type="match status" value="1"/>
</dbReference>